<dbReference type="SMART" id="SM00382">
    <property type="entry name" value="AAA"/>
    <property type="match status" value="2"/>
</dbReference>
<dbReference type="InterPro" id="IPR003593">
    <property type="entry name" value="AAA+_ATPase"/>
</dbReference>
<accession>A0A0N4UFG5</accession>
<keyword evidence="7" id="KW-0143">Chaperone</keyword>
<proteinExistence type="inferred from homology"/>
<dbReference type="GO" id="GO:0005654">
    <property type="term" value="C:nucleoplasm"/>
    <property type="evidence" value="ECO:0007669"/>
    <property type="project" value="UniProtKB-SubCell"/>
</dbReference>
<organism evidence="10 11">
    <name type="scientific">Dracunculus medinensis</name>
    <name type="common">Guinea worm</name>
    <dbReference type="NCBI Taxonomy" id="318479"/>
    <lineage>
        <taxon>Eukaryota</taxon>
        <taxon>Metazoa</taxon>
        <taxon>Ecdysozoa</taxon>
        <taxon>Nematoda</taxon>
        <taxon>Chromadorea</taxon>
        <taxon>Rhabditida</taxon>
        <taxon>Spirurina</taxon>
        <taxon>Dracunculoidea</taxon>
        <taxon>Dracunculidae</taxon>
        <taxon>Dracunculus</taxon>
    </lineage>
</organism>
<comment type="similarity">
    <text evidence="3">Belongs to the midasin family.</text>
</comment>
<dbReference type="SUPFAM" id="SSF52540">
    <property type="entry name" value="P-loop containing nucleoside triphosphate hydrolases"/>
    <property type="match status" value="4"/>
</dbReference>
<dbReference type="PANTHER" id="PTHR48103">
    <property type="entry name" value="MIDASIN-RELATED"/>
    <property type="match status" value="1"/>
</dbReference>
<dbReference type="PANTHER" id="PTHR48103:SF2">
    <property type="entry name" value="MIDASIN"/>
    <property type="match status" value="1"/>
</dbReference>
<dbReference type="InterPro" id="IPR027417">
    <property type="entry name" value="P-loop_NTPase"/>
</dbReference>
<evidence type="ECO:0000256" key="1">
    <source>
        <dbReference type="ARBA" id="ARBA00004604"/>
    </source>
</evidence>
<sequence length="922" mass="105579">LDDNRELYVPELNKTIKAHRNFRLFATQNPFANYAGRKRLSRALLNRFVILKFSRLPTDELYSMVHLKCQISESAARLIISVLKDLRARRSYTGMFSMHDGFMTLRDVFKWANRFARSDQIDWRQCLADHGFMVLCARCRTTADENLIKHTIEHYTSRKIIPNQLFAINSRYMPCITEFFEKNVVPTFNMRRMIVLCSQAWIHNEPVLLVGETGCGKTTVAQLLAKFIHIHIKELYIQDSLLSLNCQERTDTCDLLGSIRPGENGTFKWFDGVVVTAMRSGRPVLLDEISLASDSVIYKTFNFVVLINLIVLERLNPLLEPSRSLFLTESGTEVEKIVAEPGFQIISTMNPGGDYGKKELSKALRNRFTEIWCPAVFTAEDVKSIICHRLSRSSLFNDDDGFKFKLSSCMARFLAWYFDHISKIARCGISLRDVVAFVEIFISSMKRDVRSIYWSVYEAFVAIDDGISLNISDHHHSFEKHRFECQEKLKFILMDNLYKEITEEIESPIFNSLIKTDDRGLIIGGYLIEFGAKKPVHLKNFVFNTDWFEKMSLNIARALSIDKPILIQGEPGCGKSSIVVALAAATGHHLTRLNLSEQTELSDLFGTDVPTVLQDGRTSFEWKDGPLLTAINNGHWILLDEMNLASQSILEGLNACFDHRHQLFIPELNRMFEIGSSSHNSKFFACQNPHNLGGNRRALPKSFLNRFSVVSVSFQINDYHDYLSISSQIYGIQSDMNQILNKVNRSVKSKMLKDKTFAKIGGPYEFNIRDVLRWSSFISEFGISNYPYELLYVQRFRTEEDREVMREIYKKESGESCKTLSLSVSVSDKFVRIGRIELIRSFKRIFEDNLKLLPSQASILEHLATCVRMNWISLIVGESKIGKSSVVKNLAALTGNELKIMRLTSETDASELIGSFEQVNYL</sequence>
<dbReference type="InterPro" id="IPR011704">
    <property type="entry name" value="ATPase_dyneun-rel_AAA"/>
</dbReference>
<dbReference type="AlphaFoldDB" id="A0A0N4UFG5"/>
<evidence type="ECO:0000256" key="4">
    <source>
        <dbReference type="ARBA" id="ARBA00017143"/>
    </source>
</evidence>
<evidence type="ECO:0000256" key="6">
    <source>
        <dbReference type="ARBA" id="ARBA00022840"/>
    </source>
</evidence>
<dbReference type="Proteomes" id="UP000038040">
    <property type="component" value="Unplaced"/>
</dbReference>
<evidence type="ECO:0000256" key="8">
    <source>
        <dbReference type="ARBA" id="ARBA00023242"/>
    </source>
</evidence>
<dbReference type="Pfam" id="PF17867">
    <property type="entry name" value="AAA_lid_7"/>
    <property type="match status" value="2"/>
</dbReference>
<feature type="domain" description="AAA+ ATPase" evidence="9">
    <location>
        <begin position="561"/>
        <end position="851"/>
    </location>
</feature>
<dbReference type="WBParaSite" id="DME_0000617601-mRNA-1">
    <property type="protein sequence ID" value="DME_0000617601-mRNA-1"/>
    <property type="gene ID" value="DME_0000617601"/>
</dbReference>
<dbReference type="GO" id="GO:0005524">
    <property type="term" value="F:ATP binding"/>
    <property type="evidence" value="ECO:0007669"/>
    <property type="project" value="UniProtKB-KW"/>
</dbReference>
<protein>
    <recommendedName>
        <fullName evidence="4">Midasin</fullName>
    </recommendedName>
</protein>
<evidence type="ECO:0000313" key="11">
    <source>
        <dbReference type="WBParaSite" id="DME_0000617601-mRNA-1"/>
    </source>
</evidence>
<keyword evidence="8" id="KW-0539">Nucleus</keyword>
<feature type="domain" description="AAA+ ATPase" evidence="9">
    <location>
        <begin position="203"/>
        <end position="378"/>
    </location>
</feature>
<dbReference type="GO" id="GO:0000027">
    <property type="term" value="P:ribosomal large subunit assembly"/>
    <property type="evidence" value="ECO:0007669"/>
    <property type="project" value="TreeGrafter"/>
</dbReference>
<evidence type="ECO:0000313" key="10">
    <source>
        <dbReference type="Proteomes" id="UP000038040"/>
    </source>
</evidence>
<evidence type="ECO:0000256" key="2">
    <source>
        <dbReference type="ARBA" id="ARBA00004642"/>
    </source>
</evidence>
<keyword evidence="6" id="KW-0067">ATP-binding</keyword>
<name>A0A0N4UFG5_DRAME</name>
<keyword evidence="5" id="KW-0547">Nucleotide-binding</keyword>
<dbReference type="InterPro" id="IPR040848">
    <property type="entry name" value="AAA_lid_7"/>
</dbReference>
<evidence type="ECO:0000256" key="5">
    <source>
        <dbReference type="ARBA" id="ARBA00022741"/>
    </source>
</evidence>
<evidence type="ECO:0000256" key="3">
    <source>
        <dbReference type="ARBA" id="ARBA00007188"/>
    </source>
</evidence>
<dbReference type="Pfam" id="PF07728">
    <property type="entry name" value="AAA_5"/>
    <property type="match status" value="2"/>
</dbReference>
<dbReference type="GO" id="GO:0016887">
    <property type="term" value="F:ATP hydrolysis activity"/>
    <property type="evidence" value="ECO:0007669"/>
    <property type="project" value="InterPro"/>
</dbReference>
<evidence type="ECO:0000256" key="7">
    <source>
        <dbReference type="ARBA" id="ARBA00023186"/>
    </source>
</evidence>
<dbReference type="FunFam" id="3.40.50.300:FF:000142">
    <property type="entry name" value="Midasin"/>
    <property type="match status" value="2"/>
</dbReference>
<dbReference type="Gene3D" id="3.40.50.300">
    <property type="entry name" value="P-loop containing nucleotide triphosphate hydrolases"/>
    <property type="match status" value="4"/>
</dbReference>
<dbReference type="GO" id="GO:0030687">
    <property type="term" value="C:preribosome, large subunit precursor"/>
    <property type="evidence" value="ECO:0007669"/>
    <property type="project" value="TreeGrafter"/>
</dbReference>
<evidence type="ECO:0000259" key="9">
    <source>
        <dbReference type="SMART" id="SM00382"/>
    </source>
</evidence>
<dbReference type="GO" id="GO:0005730">
    <property type="term" value="C:nucleolus"/>
    <property type="evidence" value="ECO:0007669"/>
    <property type="project" value="UniProtKB-SubCell"/>
</dbReference>
<reference evidence="11" key="1">
    <citation type="submission" date="2017-02" db="UniProtKB">
        <authorList>
            <consortium name="WormBaseParasite"/>
        </authorList>
    </citation>
    <scope>IDENTIFICATION</scope>
</reference>
<dbReference type="GO" id="GO:0000055">
    <property type="term" value="P:ribosomal large subunit export from nucleus"/>
    <property type="evidence" value="ECO:0007669"/>
    <property type="project" value="TreeGrafter"/>
</dbReference>
<comment type="subcellular location">
    <subcellularLocation>
        <location evidence="1">Nucleus</location>
        <location evidence="1">Nucleolus</location>
    </subcellularLocation>
    <subcellularLocation>
        <location evidence="2">Nucleus</location>
        <location evidence="2">Nucleoplasm</location>
    </subcellularLocation>
</comment>